<reference evidence="1" key="1">
    <citation type="submission" date="2013-07" db="EMBL/GenBank/DDBJ databases">
        <title>The genome of Eucalyptus grandis.</title>
        <authorList>
            <person name="Schmutz J."/>
            <person name="Hayes R."/>
            <person name="Myburg A."/>
            <person name="Tuskan G."/>
            <person name="Grattapaglia D."/>
            <person name="Rokhsar D.S."/>
        </authorList>
    </citation>
    <scope>NUCLEOTIDE SEQUENCE</scope>
    <source>
        <tissue evidence="1">Leaf extractions</tissue>
    </source>
</reference>
<organism evidence="1">
    <name type="scientific">Eucalyptus grandis</name>
    <name type="common">Flooded gum</name>
    <dbReference type="NCBI Taxonomy" id="71139"/>
    <lineage>
        <taxon>Eukaryota</taxon>
        <taxon>Viridiplantae</taxon>
        <taxon>Streptophyta</taxon>
        <taxon>Embryophyta</taxon>
        <taxon>Tracheophyta</taxon>
        <taxon>Spermatophyta</taxon>
        <taxon>Magnoliopsida</taxon>
        <taxon>eudicotyledons</taxon>
        <taxon>Gunneridae</taxon>
        <taxon>Pentapetalae</taxon>
        <taxon>rosids</taxon>
        <taxon>malvids</taxon>
        <taxon>Myrtales</taxon>
        <taxon>Myrtaceae</taxon>
        <taxon>Myrtoideae</taxon>
        <taxon>Eucalypteae</taxon>
        <taxon>Eucalyptus</taxon>
    </lineage>
</organism>
<dbReference type="InParanoid" id="A0A059B007"/>
<protein>
    <submittedName>
        <fullName evidence="1">Uncharacterized protein</fullName>
    </submittedName>
</protein>
<gene>
    <name evidence="1" type="ORF">EUGRSUZ_H02056</name>
</gene>
<name>A0A059B007_EUCGR</name>
<proteinExistence type="predicted"/>
<dbReference type="Gramene" id="KCW59359">
    <property type="protein sequence ID" value="KCW59359"/>
    <property type="gene ID" value="EUGRSUZ_H02056"/>
</dbReference>
<accession>A0A059B007</accession>
<dbReference type="AlphaFoldDB" id="A0A059B007"/>
<dbReference type="EMBL" id="KK198760">
    <property type="protein sequence ID" value="KCW59359.1"/>
    <property type="molecule type" value="Genomic_DNA"/>
</dbReference>
<evidence type="ECO:0000313" key="1">
    <source>
        <dbReference type="EMBL" id="KCW59359.1"/>
    </source>
</evidence>
<sequence length="189" mass="21732">MDILPGGDMPEEFIIVEGNTISFMISQDFYDKFLGLVLCVVFTVEDGEKEIFFDIVPHLNGQRRNGLSGSLGSFNSNHMWIQYLKPDDFLQFSLTLSVSGGTVKKLGYVLGCKQMDDDLKVVLEDKQLVNPASIYEMKLNEFSYKFLPSRMGVMERIKAIRRDLPLRKGIDLGELPKIYLKYWDWLETK</sequence>